<name>A0A127QHS0_9BURK</name>
<dbReference type="InterPro" id="IPR012394">
    <property type="entry name" value="Aldehyde_DH_NAD(P)"/>
</dbReference>
<keyword evidence="2" id="KW-0560">Oxidoreductase</keyword>
<evidence type="ECO:0000313" key="4">
    <source>
        <dbReference type="EMBL" id="AMP09546.1"/>
    </source>
</evidence>
<comment type="similarity">
    <text evidence="1">Belongs to the aldehyde dehydrogenase family.</text>
</comment>
<keyword evidence="5" id="KW-1185">Reference proteome</keyword>
<dbReference type="Proteomes" id="UP000071778">
    <property type="component" value="Chromosome"/>
</dbReference>
<reference evidence="4 5" key="1">
    <citation type="submission" date="2015-11" db="EMBL/GenBank/DDBJ databases">
        <title>Exploring the genomic traits of fungus-feeding bacterial genus Collimonas.</title>
        <authorList>
            <person name="Song C."/>
            <person name="Schmidt R."/>
            <person name="de Jager V."/>
            <person name="Krzyzanowska D."/>
            <person name="Jongedijk E."/>
            <person name="Cankar K."/>
            <person name="Beekwilder J."/>
            <person name="van Veen A."/>
            <person name="de Boer W."/>
            <person name="van Veen J.A."/>
            <person name="Garbeva P."/>
        </authorList>
    </citation>
    <scope>NUCLEOTIDE SEQUENCE [LARGE SCALE GENOMIC DNA]</scope>
    <source>
        <strain evidence="4 5">Ter282</strain>
    </source>
</reference>
<protein>
    <submittedName>
        <fullName evidence="4">Aldehyde dehydrogenase family protein</fullName>
    </submittedName>
</protein>
<dbReference type="GO" id="GO:0006081">
    <property type="term" value="P:aldehyde metabolic process"/>
    <property type="evidence" value="ECO:0007669"/>
    <property type="project" value="InterPro"/>
</dbReference>
<evidence type="ECO:0000259" key="3">
    <source>
        <dbReference type="Pfam" id="PF00171"/>
    </source>
</evidence>
<feature type="domain" description="Aldehyde dehydrogenase" evidence="3">
    <location>
        <begin position="44"/>
        <end position="175"/>
    </location>
</feature>
<evidence type="ECO:0000256" key="2">
    <source>
        <dbReference type="ARBA" id="ARBA00023002"/>
    </source>
</evidence>
<accession>A0A127QHS0</accession>
<sequence>MKINDHRPMQMTVSSRKNGMPNKFQVVLDVQKAHFLSDKTKCYEWRIDQLDRMEQMLRNHQEEFCAALYQDFGKPSFEQLFEITVPLGNVKYYRENLRELMAPQPVAIPKGLEATGNSGLILKEPYGATLVIGPFNAPILLLLDPAIAALAAGNTVVLKPANTTPATAALFQKFVPQ</sequence>
<proteinExistence type="inferred from homology"/>
<dbReference type="InterPro" id="IPR016162">
    <property type="entry name" value="Ald_DH_N"/>
</dbReference>
<dbReference type="InterPro" id="IPR016161">
    <property type="entry name" value="Ald_DH/histidinol_DH"/>
</dbReference>
<dbReference type="AlphaFoldDB" id="A0A127QHS0"/>
<dbReference type="PATRIC" id="fig|279058.18.peg.1749"/>
<gene>
    <name evidence="4" type="ORF">CAter282_1770</name>
</gene>
<dbReference type="SUPFAM" id="SSF53720">
    <property type="entry name" value="ALDH-like"/>
    <property type="match status" value="1"/>
</dbReference>
<organism evidence="4 5">
    <name type="scientific">Collimonas arenae</name>
    <dbReference type="NCBI Taxonomy" id="279058"/>
    <lineage>
        <taxon>Bacteria</taxon>
        <taxon>Pseudomonadati</taxon>
        <taxon>Pseudomonadota</taxon>
        <taxon>Betaproteobacteria</taxon>
        <taxon>Burkholderiales</taxon>
        <taxon>Oxalobacteraceae</taxon>
        <taxon>Collimonas</taxon>
    </lineage>
</organism>
<dbReference type="PANTHER" id="PTHR43570:SF16">
    <property type="entry name" value="ALDEHYDE DEHYDROGENASE TYPE III, ISOFORM Q"/>
    <property type="match status" value="1"/>
</dbReference>
<dbReference type="Gene3D" id="3.40.605.10">
    <property type="entry name" value="Aldehyde Dehydrogenase, Chain A, domain 1"/>
    <property type="match status" value="1"/>
</dbReference>
<dbReference type="InterPro" id="IPR015590">
    <property type="entry name" value="Aldehyde_DH_dom"/>
</dbReference>
<dbReference type="GO" id="GO:0004029">
    <property type="term" value="F:aldehyde dehydrogenase (NAD+) activity"/>
    <property type="evidence" value="ECO:0007669"/>
    <property type="project" value="TreeGrafter"/>
</dbReference>
<dbReference type="EMBL" id="CP013235">
    <property type="protein sequence ID" value="AMP09546.1"/>
    <property type="molecule type" value="Genomic_DNA"/>
</dbReference>
<evidence type="ECO:0000313" key="5">
    <source>
        <dbReference type="Proteomes" id="UP000071778"/>
    </source>
</evidence>
<dbReference type="Pfam" id="PF00171">
    <property type="entry name" value="Aldedh"/>
    <property type="match status" value="1"/>
</dbReference>
<dbReference type="PANTHER" id="PTHR43570">
    <property type="entry name" value="ALDEHYDE DEHYDROGENASE"/>
    <property type="match status" value="1"/>
</dbReference>
<evidence type="ECO:0000256" key="1">
    <source>
        <dbReference type="ARBA" id="ARBA00009986"/>
    </source>
</evidence>
<dbReference type="GO" id="GO:0005737">
    <property type="term" value="C:cytoplasm"/>
    <property type="evidence" value="ECO:0007669"/>
    <property type="project" value="TreeGrafter"/>
</dbReference>